<proteinExistence type="predicted"/>
<sequence length="105" mass="12117">MRNALKWVVGAVGAIILISILTCPNEADYYKWLSKEYNIICVNTGFGDECRERGAEIEWKSRAVKSAWVFMSVKEEYIQANTDYQIQAVGVFNHFFDYSKISVYD</sequence>
<evidence type="ECO:0008006" key="3">
    <source>
        <dbReference type="Google" id="ProtNLM"/>
    </source>
</evidence>
<reference evidence="1 2" key="1">
    <citation type="submission" date="2017-07" db="EMBL/GenBank/DDBJ databases">
        <title>Paenibacillus herberti R33 genome sequencing and assembly.</title>
        <authorList>
            <person name="Su W."/>
        </authorList>
    </citation>
    <scope>NUCLEOTIDE SEQUENCE [LARGE SCALE GENOMIC DNA]</scope>
    <source>
        <strain evidence="1 2">R33</strain>
    </source>
</reference>
<evidence type="ECO:0000313" key="1">
    <source>
        <dbReference type="EMBL" id="OXM15177.1"/>
    </source>
</evidence>
<protein>
    <recommendedName>
        <fullName evidence="3">DUF4359 domain-containing protein</fullName>
    </recommendedName>
</protein>
<dbReference type="EMBL" id="NMUQ01000001">
    <property type="protein sequence ID" value="OXM15177.1"/>
    <property type="molecule type" value="Genomic_DNA"/>
</dbReference>
<dbReference type="RefSeq" id="WP_089521956.1">
    <property type="nucleotide sequence ID" value="NZ_NMUQ01000001.1"/>
</dbReference>
<dbReference type="OrthoDB" id="2628846at2"/>
<accession>A0A229NZ99</accession>
<evidence type="ECO:0000313" key="2">
    <source>
        <dbReference type="Proteomes" id="UP000215145"/>
    </source>
</evidence>
<organism evidence="1 2">
    <name type="scientific">Paenibacillus herberti</name>
    <dbReference type="NCBI Taxonomy" id="1619309"/>
    <lineage>
        <taxon>Bacteria</taxon>
        <taxon>Bacillati</taxon>
        <taxon>Bacillota</taxon>
        <taxon>Bacilli</taxon>
        <taxon>Bacillales</taxon>
        <taxon>Paenibacillaceae</taxon>
        <taxon>Paenibacillus</taxon>
    </lineage>
</organism>
<name>A0A229NZ99_9BACL</name>
<gene>
    <name evidence="1" type="ORF">CGZ75_00025</name>
</gene>
<dbReference type="AlphaFoldDB" id="A0A229NZ99"/>
<comment type="caution">
    <text evidence="1">The sequence shown here is derived from an EMBL/GenBank/DDBJ whole genome shotgun (WGS) entry which is preliminary data.</text>
</comment>
<dbReference type="Proteomes" id="UP000215145">
    <property type="component" value="Unassembled WGS sequence"/>
</dbReference>
<keyword evidence="2" id="KW-1185">Reference proteome</keyword>